<dbReference type="AlphaFoldDB" id="A0A9W8GRM2"/>
<dbReference type="EMBL" id="JANBTX010000010">
    <property type="protein sequence ID" value="KAJ2690570.1"/>
    <property type="molecule type" value="Genomic_DNA"/>
</dbReference>
<protein>
    <submittedName>
        <fullName evidence="3">Uncharacterized protein</fullName>
    </submittedName>
</protein>
<gene>
    <name evidence="3" type="ORF">IWW39_000664</name>
</gene>
<accession>A0A9W8GRM2</accession>
<feature type="chain" id="PRO_5040999434" evidence="2">
    <location>
        <begin position="19"/>
        <end position="162"/>
    </location>
</feature>
<evidence type="ECO:0000256" key="1">
    <source>
        <dbReference type="SAM" id="MobiDB-lite"/>
    </source>
</evidence>
<evidence type="ECO:0000313" key="3">
    <source>
        <dbReference type="EMBL" id="KAJ2690570.1"/>
    </source>
</evidence>
<feature type="signal peptide" evidence="2">
    <location>
        <begin position="1"/>
        <end position="18"/>
    </location>
</feature>
<evidence type="ECO:0000256" key="2">
    <source>
        <dbReference type="SAM" id="SignalP"/>
    </source>
</evidence>
<name>A0A9W8GRM2_9FUNG</name>
<reference evidence="3" key="1">
    <citation type="submission" date="2022-07" db="EMBL/GenBank/DDBJ databases">
        <title>Phylogenomic reconstructions and comparative analyses of Kickxellomycotina fungi.</title>
        <authorList>
            <person name="Reynolds N.K."/>
            <person name="Stajich J.E."/>
            <person name="Barry K."/>
            <person name="Grigoriev I.V."/>
            <person name="Crous P."/>
            <person name="Smith M.E."/>
        </authorList>
    </citation>
    <scope>NUCLEOTIDE SEQUENCE</scope>
    <source>
        <strain evidence="3">CBS 109367</strain>
    </source>
</reference>
<feature type="compositionally biased region" description="Gly residues" evidence="1">
    <location>
        <begin position="58"/>
        <end position="133"/>
    </location>
</feature>
<feature type="region of interest" description="Disordered" evidence="1">
    <location>
        <begin position="53"/>
        <end position="133"/>
    </location>
</feature>
<dbReference type="Proteomes" id="UP001151516">
    <property type="component" value="Unassembled WGS sequence"/>
</dbReference>
<organism evidence="3 4">
    <name type="scientific">Coemansia spiralis</name>
    <dbReference type="NCBI Taxonomy" id="417178"/>
    <lineage>
        <taxon>Eukaryota</taxon>
        <taxon>Fungi</taxon>
        <taxon>Fungi incertae sedis</taxon>
        <taxon>Zoopagomycota</taxon>
        <taxon>Kickxellomycotina</taxon>
        <taxon>Kickxellomycetes</taxon>
        <taxon>Kickxellales</taxon>
        <taxon>Kickxellaceae</taxon>
        <taxon>Coemansia</taxon>
    </lineage>
</organism>
<sequence length="162" mass="14165">MYSYITLAVFALASLVAAAPLPSPDGALGGVVDAAAPITAGVGTTLNNLLGFSDSPSGSGGQGGNSSGGNGQGGNSGGNGQGGNASGGQGGNSSGGQGGNASGGSGQGGNSSGGGGNASGGQGGNSGGQGGSSSGVLGGVVDALAPITAGVGTTVNNLAGFH</sequence>
<keyword evidence="2" id="KW-0732">Signal</keyword>
<proteinExistence type="predicted"/>
<evidence type="ECO:0000313" key="4">
    <source>
        <dbReference type="Proteomes" id="UP001151516"/>
    </source>
</evidence>
<keyword evidence="4" id="KW-1185">Reference proteome</keyword>
<comment type="caution">
    <text evidence="3">The sequence shown here is derived from an EMBL/GenBank/DDBJ whole genome shotgun (WGS) entry which is preliminary data.</text>
</comment>